<feature type="domain" description="Solute-binding protein family 5" evidence="2">
    <location>
        <begin position="118"/>
        <end position="484"/>
    </location>
</feature>
<keyword evidence="1" id="KW-0732">Signal</keyword>
<dbReference type="InterPro" id="IPR000914">
    <property type="entry name" value="SBP_5_dom"/>
</dbReference>
<dbReference type="Pfam" id="PF00496">
    <property type="entry name" value="SBP_bac_5"/>
    <property type="match status" value="1"/>
</dbReference>
<dbReference type="PANTHER" id="PTHR30290:SF65">
    <property type="entry name" value="MONOACYL PHOSPHATIDYLINOSITOL TETRAMANNOSIDE-BINDING PROTEIN LPQW-RELATED"/>
    <property type="match status" value="1"/>
</dbReference>
<comment type="caution">
    <text evidence="3">The sequence shown here is derived from an EMBL/GenBank/DDBJ whole genome shotgun (WGS) entry which is preliminary data.</text>
</comment>
<dbReference type="Gene3D" id="3.90.76.10">
    <property type="entry name" value="Dipeptide-binding Protein, Domain 1"/>
    <property type="match status" value="1"/>
</dbReference>
<dbReference type="PROSITE" id="PS51257">
    <property type="entry name" value="PROKAR_LIPOPROTEIN"/>
    <property type="match status" value="1"/>
</dbReference>
<reference evidence="3" key="2">
    <citation type="submission" date="2022-09" db="EMBL/GenBank/DDBJ databases">
        <authorList>
            <person name="Sun Q."/>
            <person name="Ohkuma M."/>
        </authorList>
    </citation>
    <scope>NUCLEOTIDE SEQUENCE</scope>
    <source>
        <strain evidence="3">JCM 3093</strain>
    </source>
</reference>
<dbReference type="AlphaFoldDB" id="A0AA37BFN5"/>
<reference evidence="3" key="1">
    <citation type="journal article" date="2014" name="Int. J. Syst. Evol. Microbiol.">
        <title>Complete genome sequence of Corynebacterium casei LMG S-19264T (=DSM 44701T), isolated from a smear-ripened cheese.</title>
        <authorList>
            <consortium name="US DOE Joint Genome Institute (JGI-PGF)"/>
            <person name="Walter F."/>
            <person name="Albersmeier A."/>
            <person name="Kalinowski J."/>
            <person name="Ruckert C."/>
        </authorList>
    </citation>
    <scope>NUCLEOTIDE SEQUENCE</scope>
    <source>
        <strain evidence="3">JCM 3093</strain>
    </source>
</reference>
<dbReference type="GO" id="GO:0015833">
    <property type="term" value="P:peptide transport"/>
    <property type="evidence" value="ECO:0007669"/>
    <property type="project" value="TreeGrafter"/>
</dbReference>
<gene>
    <name evidence="3" type="ORF">GCM10010126_24390</name>
</gene>
<feature type="chain" id="PRO_5041453651" evidence="1">
    <location>
        <begin position="24"/>
        <end position="574"/>
    </location>
</feature>
<dbReference type="Proteomes" id="UP000627984">
    <property type="component" value="Unassembled WGS sequence"/>
</dbReference>
<evidence type="ECO:0000313" key="4">
    <source>
        <dbReference type="Proteomes" id="UP000627984"/>
    </source>
</evidence>
<dbReference type="GO" id="GO:1904680">
    <property type="term" value="F:peptide transmembrane transporter activity"/>
    <property type="evidence" value="ECO:0007669"/>
    <property type="project" value="TreeGrafter"/>
</dbReference>
<evidence type="ECO:0000313" key="3">
    <source>
        <dbReference type="EMBL" id="GGK64140.1"/>
    </source>
</evidence>
<protein>
    <submittedName>
        <fullName evidence="3">ABC transporter substrate-binding protein</fullName>
    </submittedName>
</protein>
<dbReference type="EMBL" id="BMQD01000006">
    <property type="protein sequence ID" value="GGK64140.1"/>
    <property type="molecule type" value="Genomic_DNA"/>
</dbReference>
<dbReference type="InterPro" id="IPR039424">
    <property type="entry name" value="SBP_5"/>
</dbReference>
<dbReference type="CDD" id="cd08501">
    <property type="entry name" value="PBP2_Lpqw"/>
    <property type="match status" value="1"/>
</dbReference>
<dbReference type="Gene3D" id="3.10.105.10">
    <property type="entry name" value="Dipeptide-binding Protein, Domain 3"/>
    <property type="match status" value="1"/>
</dbReference>
<name>A0AA37BFN5_9ACTN</name>
<evidence type="ECO:0000259" key="2">
    <source>
        <dbReference type="Pfam" id="PF00496"/>
    </source>
</evidence>
<dbReference type="SUPFAM" id="SSF53850">
    <property type="entry name" value="Periplasmic binding protein-like II"/>
    <property type="match status" value="1"/>
</dbReference>
<sequence>MMIVRRMGVLAAALTVACTPALAGCGQTGPGGGGQSGASPGAPASSVKAYDINPVARDQVKDGGLLRWGLNEYPTNWNLNHVDGNLAMVKKVTDALLPSAFRSNEKGQISVSPDYVTAAKVTATTPKQVVTLTLNPKARWSDGKAVTWQDYEAQWKAMNGRNADYRVATTTGYQDIESVKKGGSDHEVVITFAKPFGDWQSLFIPLYPRSTNGSPDAFNNAWVNKMPVTAGPFKFGAFDQTAKTITINRDDAWWGDRAKLDQIVFRALESDALVGAFSNGELDTFDVGPSAPDYARAKGTANAVVRQAAGPDFRHLTMNGESAVLSDVKVRQAVAMGVDRQVIAQSDLQGLDWPIVLLNNHFFMNTQGGYQDNAGELGAHDPEKAKQLLDAAGWKLSGQVRKKDGKELNLRFVAPSGLQLTKSEAELTQNMLSKIGVKVTLQSVPSDDYFTKYIIPGNYDITAFSYVGTPFPVSSGYGQYANAAKDSKGELQWNANLGRIGSKEIDAAMNAATAELDPAEAIAKANAADKLIWQAVNVLPLYQRPQNVAAKKTLANLGARGFYDLRYQDIGFTE</sequence>
<accession>A0AA37BFN5</accession>
<dbReference type="Gene3D" id="3.40.190.10">
    <property type="entry name" value="Periplasmic binding protein-like II"/>
    <property type="match status" value="1"/>
</dbReference>
<feature type="signal peptide" evidence="1">
    <location>
        <begin position="1"/>
        <end position="23"/>
    </location>
</feature>
<evidence type="ECO:0000256" key="1">
    <source>
        <dbReference type="SAM" id="SignalP"/>
    </source>
</evidence>
<proteinExistence type="predicted"/>
<organism evidence="3 4">
    <name type="scientific">Planomonospora parontospora</name>
    <dbReference type="NCBI Taxonomy" id="58119"/>
    <lineage>
        <taxon>Bacteria</taxon>
        <taxon>Bacillati</taxon>
        <taxon>Actinomycetota</taxon>
        <taxon>Actinomycetes</taxon>
        <taxon>Streptosporangiales</taxon>
        <taxon>Streptosporangiaceae</taxon>
        <taxon>Planomonospora</taxon>
    </lineage>
</organism>
<dbReference type="PANTHER" id="PTHR30290">
    <property type="entry name" value="PERIPLASMIC BINDING COMPONENT OF ABC TRANSPORTER"/>
    <property type="match status" value="1"/>
</dbReference>